<protein>
    <submittedName>
        <fullName evidence="2">Uncharacterized protein</fullName>
    </submittedName>
</protein>
<accession>A0A059VT40</accession>
<gene>
    <name evidence="2" type="ORF">SALB_00805</name>
</gene>
<comment type="caution">
    <text evidence="2">The sequence shown here is derived from an EMBL/GenBank/DDBJ whole genome shotgun (WGS) entry which is preliminary data.</text>
</comment>
<feature type="region of interest" description="Disordered" evidence="1">
    <location>
        <begin position="167"/>
        <end position="260"/>
    </location>
</feature>
<feature type="compositionally biased region" description="Polar residues" evidence="1">
    <location>
        <begin position="231"/>
        <end position="249"/>
    </location>
</feature>
<organism evidence="2 3">
    <name type="scientific">Streptomyces noursei</name>
    <name type="common">Streptomyces albulus</name>
    <dbReference type="NCBI Taxonomy" id="1971"/>
    <lineage>
        <taxon>Bacteria</taxon>
        <taxon>Bacillati</taxon>
        <taxon>Actinomycetota</taxon>
        <taxon>Actinomycetes</taxon>
        <taxon>Kitasatosporales</taxon>
        <taxon>Streptomycetaceae</taxon>
        <taxon>Streptomyces</taxon>
    </lineage>
</organism>
<dbReference type="Proteomes" id="UP000288351">
    <property type="component" value="Unassembled WGS sequence"/>
</dbReference>
<proteinExistence type="predicted"/>
<feature type="region of interest" description="Disordered" evidence="1">
    <location>
        <begin position="106"/>
        <end position="128"/>
    </location>
</feature>
<reference evidence="2 3" key="1">
    <citation type="journal article" date="2019" name="Microbiol. Resour. Announc.">
        <title>Draft Genome Sequence of the Most Traditional epsilon-Poly-l-Lysine Producer, Streptomyces albulus NBRC14147.</title>
        <authorList>
            <person name="Yamanaka K."/>
            <person name="Hamano Y."/>
        </authorList>
    </citation>
    <scope>NUCLEOTIDE SEQUENCE [LARGE SCALE GENOMIC DNA]</scope>
    <source>
        <strain evidence="2 3">NBRC 14147</strain>
    </source>
</reference>
<evidence type="ECO:0000313" key="3">
    <source>
        <dbReference type="Proteomes" id="UP000288351"/>
    </source>
</evidence>
<dbReference type="EMBL" id="BHXC01000006">
    <property type="protein sequence ID" value="GCB88136.1"/>
    <property type="molecule type" value="Genomic_DNA"/>
</dbReference>
<sequence>MLHRQASRRPRGPRRRRTAAGTPARTSGSEPNNPPVGRVPISDRIAVVYLGRGRGGVRASRRRSRTASRPPARSVPVRHTKVASLSGAVSVNRTALKDGWPAAGRARRGAARGWPVPPGPGQPGGRPRRCAAVATAVERAELHRARPASTAGRSPVIQAAGAACTRQCSTITSRRCPRPFRRAGRRPRASRLSSANSTGSSSPSVRGALERHPAVGARGSAGPSDNRRRTATSTGPQLTNTARGPQWGTSHRRPLTALFR</sequence>
<name>A0A059VT40_STRNR</name>
<dbReference type="AlphaFoldDB" id="A0A059VT40"/>
<evidence type="ECO:0000313" key="2">
    <source>
        <dbReference type="EMBL" id="GCB88136.1"/>
    </source>
</evidence>
<feature type="compositionally biased region" description="Basic residues" evidence="1">
    <location>
        <begin position="1"/>
        <end position="18"/>
    </location>
</feature>
<feature type="compositionally biased region" description="Low complexity" evidence="1">
    <location>
        <begin position="190"/>
        <end position="204"/>
    </location>
</feature>
<feature type="region of interest" description="Disordered" evidence="1">
    <location>
        <begin position="1"/>
        <end position="78"/>
    </location>
</feature>
<feature type="compositionally biased region" description="Low complexity" evidence="1">
    <location>
        <begin position="19"/>
        <end position="29"/>
    </location>
</feature>
<feature type="compositionally biased region" description="Basic residues" evidence="1">
    <location>
        <begin position="175"/>
        <end position="189"/>
    </location>
</feature>
<evidence type="ECO:0000256" key="1">
    <source>
        <dbReference type="SAM" id="MobiDB-lite"/>
    </source>
</evidence>